<evidence type="ECO:0000313" key="2">
    <source>
        <dbReference type="Proteomes" id="UP000813463"/>
    </source>
</evidence>
<gene>
    <name evidence="3" type="primary">LOC110802556</name>
</gene>
<evidence type="ECO:0000259" key="1">
    <source>
        <dbReference type="PROSITE" id="PS50878"/>
    </source>
</evidence>
<dbReference type="InterPro" id="IPR000477">
    <property type="entry name" value="RT_dom"/>
</dbReference>
<dbReference type="PANTHER" id="PTHR46890">
    <property type="entry name" value="NON-LTR RETROLELEMENT REVERSE TRANSCRIPTASE-LIKE PROTEIN-RELATED"/>
    <property type="match status" value="1"/>
</dbReference>
<organism evidence="2 3">
    <name type="scientific">Spinacia oleracea</name>
    <name type="common">Spinach</name>
    <dbReference type="NCBI Taxonomy" id="3562"/>
    <lineage>
        <taxon>Eukaryota</taxon>
        <taxon>Viridiplantae</taxon>
        <taxon>Streptophyta</taxon>
        <taxon>Embryophyta</taxon>
        <taxon>Tracheophyta</taxon>
        <taxon>Spermatophyta</taxon>
        <taxon>Magnoliopsida</taxon>
        <taxon>eudicotyledons</taxon>
        <taxon>Gunneridae</taxon>
        <taxon>Pentapetalae</taxon>
        <taxon>Caryophyllales</taxon>
        <taxon>Chenopodiaceae</taxon>
        <taxon>Chenopodioideae</taxon>
        <taxon>Anserineae</taxon>
        <taxon>Spinacia</taxon>
    </lineage>
</organism>
<dbReference type="SUPFAM" id="SSF56672">
    <property type="entry name" value="DNA/RNA polymerases"/>
    <property type="match status" value="1"/>
</dbReference>
<protein>
    <recommendedName>
        <fullName evidence="1">Reverse transcriptase domain-containing protein</fullName>
    </recommendedName>
</protein>
<accession>A0ABM3RPF0</accession>
<dbReference type="GeneID" id="110802556"/>
<proteinExistence type="predicted"/>
<dbReference type="RefSeq" id="XP_056697506.1">
    <property type="nucleotide sequence ID" value="XM_056841528.1"/>
</dbReference>
<dbReference type="PANTHER" id="PTHR46890:SF43">
    <property type="entry name" value="NON-LTR RETROELEMENT REVERSE TRANSCRIPTASE"/>
    <property type="match status" value="1"/>
</dbReference>
<dbReference type="Proteomes" id="UP000813463">
    <property type="component" value="Chromosome 4"/>
</dbReference>
<feature type="domain" description="Reverse transcriptase" evidence="1">
    <location>
        <begin position="383"/>
        <end position="563"/>
    </location>
</feature>
<dbReference type="Gene3D" id="3.60.10.10">
    <property type="entry name" value="Endonuclease/exonuclease/phosphatase"/>
    <property type="match status" value="1"/>
</dbReference>
<evidence type="ECO:0000313" key="3">
    <source>
        <dbReference type="RefSeq" id="XP_056697506.1"/>
    </source>
</evidence>
<dbReference type="CDD" id="cd01650">
    <property type="entry name" value="RT_nLTR_like"/>
    <property type="match status" value="1"/>
</dbReference>
<sequence length="563" mass="63828">MDNIIVWNVRGLNNTNKQKEIRHFLLSNNVQLFSLLETRVKASQLRSIQFIHCNITTTSKKIRFGCTFVYAFNGVSERVPLWDLQAIAAGCGGAWVCMGDFNNLLNLDERIGMPVRIGEVKPMRDCFSVCKLEDIKTAGCFFTWTNKQEGENRVMSKIDRVVANQNWVECFDTAVANFLPEGAFDHCPAIIRTYSADATHKPFRFFNMWCNAPGFEELVARAWEVQIRGCAMFRICQRLKGLKKEFRELNKQGFSDMHARDATALAELTEAQKQLHSNPLCDDLKRKEMKGSVKDAFLNFYQTLLGTTMGERKHVNPTIMAMGSSLSEDDWHLLNRSITAEEVKEAMFSIGSDKSPGMDGYGSKFYKATWDTVGYDVVEAVQDFFNNGKLLENLNATSITLIPKTNCPATVMDFRPISCCHVIYKCITKFLCSRLQPVLPNVISKNQGGFIEGRSILHNVLICQDLEMLQALNFPEHFRKLIMVCLTSTKYTLLLNGSNHGYFAAKRGLRQGDPLSPLLFVICMDYLSRTMAYVGTLHNFKFHPRCSSMALNHLCFADDVLVL</sequence>
<dbReference type="InterPro" id="IPR036691">
    <property type="entry name" value="Endo/exonu/phosph_ase_sf"/>
</dbReference>
<dbReference type="Pfam" id="PF00078">
    <property type="entry name" value="RVT_1"/>
    <property type="match status" value="1"/>
</dbReference>
<reference evidence="3" key="2">
    <citation type="submission" date="2025-08" db="UniProtKB">
        <authorList>
            <consortium name="RefSeq"/>
        </authorList>
    </citation>
    <scope>IDENTIFICATION</scope>
    <source>
        <tissue evidence="3">Leaf</tissue>
    </source>
</reference>
<dbReference type="InterPro" id="IPR043502">
    <property type="entry name" value="DNA/RNA_pol_sf"/>
</dbReference>
<dbReference type="PROSITE" id="PS50878">
    <property type="entry name" value="RT_POL"/>
    <property type="match status" value="1"/>
</dbReference>
<dbReference type="InterPro" id="IPR052343">
    <property type="entry name" value="Retrotransposon-Effector_Assoc"/>
</dbReference>
<dbReference type="SUPFAM" id="SSF56219">
    <property type="entry name" value="DNase I-like"/>
    <property type="match status" value="1"/>
</dbReference>
<reference evidence="2" key="1">
    <citation type="journal article" date="2021" name="Nat. Commun.">
        <title>Genomic analyses provide insights into spinach domestication and the genetic basis of agronomic traits.</title>
        <authorList>
            <person name="Cai X."/>
            <person name="Sun X."/>
            <person name="Xu C."/>
            <person name="Sun H."/>
            <person name="Wang X."/>
            <person name="Ge C."/>
            <person name="Zhang Z."/>
            <person name="Wang Q."/>
            <person name="Fei Z."/>
            <person name="Jiao C."/>
            <person name="Wang Q."/>
        </authorList>
    </citation>
    <scope>NUCLEOTIDE SEQUENCE [LARGE SCALE GENOMIC DNA]</scope>
    <source>
        <strain evidence="2">cv. Varoflay</strain>
    </source>
</reference>
<keyword evidence="2" id="KW-1185">Reference proteome</keyword>
<name>A0ABM3RPF0_SPIOL</name>